<dbReference type="STRING" id="1754192.A0A1Y1XKC8"/>
<evidence type="ECO:0000313" key="2">
    <source>
        <dbReference type="EMBL" id="ORX86172.1"/>
    </source>
</evidence>
<dbReference type="InterPro" id="IPR007612">
    <property type="entry name" value="LOR"/>
</dbReference>
<accession>A0A1Y1XKC8</accession>
<reference evidence="2 3" key="1">
    <citation type="submission" date="2016-08" db="EMBL/GenBank/DDBJ databases">
        <title>A Parts List for Fungal Cellulosomes Revealed by Comparative Genomics.</title>
        <authorList>
            <consortium name="DOE Joint Genome Institute"/>
            <person name="Haitjema C.H."/>
            <person name="Gilmore S.P."/>
            <person name="Henske J.K."/>
            <person name="Solomon K.V."/>
            <person name="De Groot R."/>
            <person name="Kuo A."/>
            <person name="Mondo S.J."/>
            <person name="Salamov A.A."/>
            <person name="Labutti K."/>
            <person name="Zhao Z."/>
            <person name="Chiniquy J."/>
            <person name="Barry K."/>
            <person name="Brewer H.M."/>
            <person name="Purvine S.O."/>
            <person name="Wright A.T."/>
            <person name="Boxma B."/>
            <person name="Van Alen T."/>
            <person name="Hackstein J.H."/>
            <person name="Baker S.E."/>
            <person name="Grigoriev I.V."/>
            <person name="O'Malley M.A."/>
        </authorList>
    </citation>
    <scope>NUCLEOTIDE SEQUENCE [LARGE SCALE GENOMIC DNA]</scope>
    <source>
        <strain evidence="2 3">S4</strain>
    </source>
</reference>
<protein>
    <recommendedName>
        <fullName evidence="4">DUF567-domain-containing protein</fullName>
    </recommendedName>
</protein>
<comment type="caution">
    <text evidence="2">The sequence shown here is derived from an EMBL/GenBank/DDBJ whole genome shotgun (WGS) entry which is preliminary data.</text>
</comment>
<dbReference type="OrthoDB" id="97518at2759"/>
<dbReference type="PANTHER" id="PTHR31087">
    <property type="match status" value="1"/>
</dbReference>
<proteinExistence type="inferred from homology"/>
<dbReference type="AlphaFoldDB" id="A0A1Y1XKC8"/>
<dbReference type="SUPFAM" id="SSF54518">
    <property type="entry name" value="Tubby C-terminal domain-like"/>
    <property type="match status" value="1"/>
</dbReference>
<name>A0A1Y1XKC8_9FUNG</name>
<dbReference type="InterPro" id="IPR038595">
    <property type="entry name" value="LOR_sf"/>
</dbReference>
<keyword evidence="3" id="KW-1185">Reference proteome</keyword>
<dbReference type="EMBL" id="MCFG01000024">
    <property type="protein sequence ID" value="ORX86172.1"/>
    <property type="molecule type" value="Genomic_DNA"/>
</dbReference>
<dbReference type="PANTHER" id="PTHR31087:SF161">
    <property type="entry name" value="TUBBY C 2 FAMILY PROTEIN"/>
    <property type="match status" value="1"/>
</dbReference>
<comment type="similarity">
    <text evidence="1">Belongs to the LOR family.</text>
</comment>
<gene>
    <name evidence="2" type="ORF">BCR32DRAFT_325066</name>
</gene>
<dbReference type="Pfam" id="PF04525">
    <property type="entry name" value="LOR"/>
    <property type="match status" value="1"/>
</dbReference>
<dbReference type="InterPro" id="IPR025659">
    <property type="entry name" value="Tubby-like_C"/>
</dbReference>
<evidence type="ECO:0008006" key="4">
    <source>
        <dbReference type="Google" id="ProtNLM"/>
    </source>
</evidence>
<organism evidence="2 3">
    <name type="scientific">Anaeromyces robustus</name>
    <dbReference type="NCBI Taxonomy" id="1754192"/>
    <lineage>
        <taxon>Eukaryota</taxon>
        <taxon>Fungi</taxon>
        <taxon>Fungi incertae sedis</taxon>
        <taxon>Chytridiomycota</taxon>
        <taxon>Chytridiomycota incertae sedis</taxon>
        <taxon>Neocallimastigomycetes</taxon>
        <taxon>Neocallimastigales</taxon>
        <taxon>Neocallimastigaceae</taxon>
        <taxon>Anaeromyces</taxon>
    </lineage>
</organism>
<evidence type="ECO:0000256" key="1">
    <source>
        <dbReference type="ARBA" id="ARBA00005437"/>
    </source>
</evidence>
<sequence>MGIIKNYSNSEVIEPPNEIVALEERFVFHRPITLVIGAKLFTFTEDDYTIKDDEGMDYFKCSGNSLNISNKKIIYDLYDLPLLNIKNQILSLRDKVTVYLGETEEEVFATVTQKSMVNVTKYTLDFFNQAKDKKEFLDLKCDIVGNSCGVFYGKEKEGAPMIGKITRKIESSTYSYTVEIAPKVDIALMVAATICFDQLKKE</sequence>
<reference evidence="2 3" key="2">
    <citation type="submission" date="2016-08" db="EMBL/GenBank/DDBJ databases">
        <title>Pervasive Adenine N6-methylation of Active Genes in Fungi.</title>
        <authorList>
            <consortium name="DOE Joint Genome Institute"/>
            <person name="Mondo S.J."/>
            <person name="Dannebaum R.O."/>
            <person name="Kuo R.C."/>
            <person name="Labutti K."/>
            <person name="Haridas S."/>
            <person name="Kuo A."/>
            <person name="Salamov A."/>
            <person name="Ahrendt S.R."/>
            <person name="Lipzen A."/>
            <person name="Sullivan W."/>
            <person name="Andreopoulos W.B."/>
            <person name="Clum A."/>
            <person name="Lindquist E."/>
            <person name="Daum C."/>
            <person name="Ramamoorthy G.K."/>
            <person name="Gryganskyi A."/>
            <person name="Culley D."/>
            <person name="Magnuson J.K."/>
            <person name="James T.Y."/>
            <person name="O'Malley M.A."/>
            <person name="Stajich J.E."/>
            <person name="Spatafora J.W."/>
            <person name="Visel A."/>
            <person name="Grigoriev I.V."/>
        </authorList>
    </citation>
    <scope>NUCLEOTIDE SEQUENCE [LARGE SCALE GENOMIC DNA]</scope>
    <source>
        <strain evidence="2 3">S4</strain>
    </source>
</reference>
<dbReference type="Proteomes" id="UP000193944">
    <property type="component" value="Unassembled WGS sequence"/>
</dbReference>
<evidence type="ECO:0000313" key="3">
    <source>
        <dbReference type="Proteomes" id="UP000193944"/>
    </source>
</evidence>
<dbReference type="Gene3D" id="2.40.160.200">
    <property type="entry name" value="LURP1-related"/>
    <property type="match status" value="1"/>
</dbReference>